<comment type="caution">
    <text evidence="3">The sequence shown here is derived from an EMBL/GenBank/DDBJ whole genome shotgun (WGS) entry which is preliminary data.</text>
</comment>
<dbReference type="SMART" id="SM00028">
    <property type="entry name" value="TPR"/>
    <property type="match status" value="5"/>
</dbReference>
<gene>
    <name evidence="3" type="ORF">EL26_02905</name>
</gene>
<dbReference type="InterPro" id="IPR001387">
    <property type="entry name" value="Cro/C1-type_HTH"/>
</dbReference>
<dbReference type="Gene3D" id="1.25.40.10">
    <property type="entry name" value="Tetratricopeptide repeat domain"/>
    <property type="match status" value="2"/>
</dbReference>
<dbReference type="GO" id="GO:0005829">
    <property type="term" value="C:cytosol"/>
    <property type="evidence" value="ECO:0007669"/>
    <property type="project" value="TreeGrafter"/>
</dbReference>
<dbReference type="InterPro" id="IPR019734">
    <property type="entry name" value="TPR_rpt"/>
</dbReference>
<evidence type="ECO:0000313" key="3">
    <source>
        <dbReference type="EMBL" id="KEO84965.1"/>
    </source>
</evidence>
<dbReference type="STRING" id="1157490.EL26_02905"/>
<dbReference type="PANTHER" id="PTHR46797:SF1">
    <property type="entry name" value="METHYLPHOSPHONATE SYNTHASE"/>
    <property type="match status" value="1"/>
</dbReference>
<dbReference type="RefSeq" id="WP_052035908.1">
    <property type="nucleotide sequence ID" value="NZ_JMIR01000002.1"/>
</dbReference>
<dbReference type="InterPro" id="IPR011990">
    <property type="entry name" value="TPR-like_helical_dom_sf"/>
</dbReference>
<protein>
    <recommendedName>
        <fullName evidence="2">HTH cro/C1-type domain-containing protein</fullName>
    </recommendedName>
</protein>
<feature type="domain" description="HTH cro/C1-type" evidence="2">
    <location>
        <begin position="13"/>
        <end position="67"/>
    </location>
</feature>
<dbReference type="GO" id="GO:0003677">
    <property type="term" value="F:DNA binding"/>
    <property type="evidence" value="ECO:0007669"/>
    <property type="project" value="UniProtKB-KW"/>
</dbReference>
<dbReference type="Gene3D" id="1.10.260.40">
    <property type="entry name" value="lambda repressor-like DNA-binding domains"/>
    <property type="match status" value="1"/>
</dbReference>
<proteinExistence type="predicted"/>
<sequence length="443" mass="50443">MGTEVKNSVGEKIRRFREERGLSQKELADKADVSPSTISKAEGGIFTPSPDKLQRVSDALGIPFHELIEATSELEVSTLVVIVKIFVERKEYHHALKHIADLEKRGDLLEHQKQEVSVYKAESFMRTNRAEEAINLLADLRASLESAQADEHLVADVFNRLGNAYFLASNMTHAHAHYLRAQQIALTFAVFDELAAKISYNLGMVCSWLKKPSEATEHLEKAEQFFREISDNIRLADTLFRQGQCYRDLNKLELAERYLNESFAIYKSHNLLELAQHVRYNLASSVTAAIEIDLAIEELQVCVENFKSLKDYFMVAYTYVRIAELQLEKAQVKEADQNLVEALQVMQTFEISEFYLNNGYAFYYKVLARSLYAKEKYGEAIETSFNSSKLFGKIGVKRDEADSLEIAVDAYLKLGDSNEAIQLSRRISDLLRHSLDLFANPEV</sequence>
<dbReference type="SMART" id="SM00530">
    <property type="entry name" value="HTH_XRE"/>
    <property type="match status" value="1"/>
</dbReference>
<keyword evidence="4" id="KW-1185">Reference proteome</keyword>
<organism evidence="3 4">
    <name type="scientific">Tumebacillus flagellatus</name>
    <dbReference type="NCBI Taxonomy" id="1157490"/>
    <lineage>
        <taxon>Bacteria</taxon>
        <taxon>Bacillati</taxon>
        <taxon>Bacillota</taxon>
        <taxon>Bacilli</taxon>
        <taxon>Bacillales</taxon>
        <taxon>Alicyclobacillaceae</taxon>
        <taxon>Tumebacillus</taxon>
    </lineage>
</organism>
<dbReference type="OrthoDB" id="9812495at2"/>
<dbReference type="InterPro" id="IPR010982">
    <property type="entry name" value="Lambda_DNA-bd_dom_sf"/>
</dbReference>
<dbReference type="AlphaFoldDB" id="A0A074LWH7"/>
<name>A0A074LWH7_9BACL</name>
<dbReference type="Pfam" id="PF13424">
    <property type="entry name" value="TPR_12"/>
    <property type="match status" value="1"/>
</dbReference>
<dbReference type="SUPFAM" id="SSF47413">
    <property type="entry name" value="lambda repressor-like DNA-binding domains"/>
    <property type="match status" value="1"/>
</dbReference>
<dbReference type="Proteomes" id="UP000027931">
    <property type="component" value="Unassembled WGS sequence"/>
</dbReference>
<evidence type="ECO:0000256" key="1">
    <source>
        <dbReference type="ARBA" id="ARBA00023125"/>
    </source>
</evidence>
<dbReference type="PROSITE" id="PS50943">
    <property type="entry name" value="HTH_CROC1"/>
    <property type="match status" value="1"/>
</dbReference>
<dbReference type="CDD" id="cd00093">
    <property type="entry name" value="HTH_XRE"/>
    <property type="match status" value="1"/>
</dbReference>
<evidence type="ECO:0000259" key="2">
    <source>
        <dbReference type="PROSITE" id="PS50943"/>
    </source>
</evidence>
<evidence type="ECO:0000313" key="4">
    <source>
        <dbReference type="Proteomes" id="UP000027931"/>
    </source>
</evidence>
<keyword evidence="1" id="KW-0238">DNA-binding</keyword>
<dbReference type="PANTHER" id="PTHR46797">
    <property type="entry name" value="HTH-TYPE TRANSCRIPTIONAL REGULATOR"/>
    <property type="match status" value="1"/>
</dbReference>
<accession>A0A074LWH7</accession>
<dbReference type="SUPFAM" id="SSF48452">
    <property type="entry name" value="TPR-like"/>
    <property type="match status" value="2"/>
</dbReference>
<reference evidence="3 4" key="1">
    <citation type="journal article" date="2013" name="Int. J. Syst. Evol. Microbiol.">
        <title>Tumebacillus flagellatus sp. nov., an alpha-amylase/pullulanase-producing bacterium isolated from cassava wastewater.</title>
        <authorList>
            <person name="Wang Q."/>
            <person name="Xie N."/>
            <person name="Qin Y."/>
            <person name="Shen N."/>
            <person name="Zhu J."/>
            <person name="Mi H."/>
            <person name="Huang R."/>
        </authorList>
    </citation>
    <scope>NUCLEOTIDE SEQUENCE [LARGE SCALE GENOMIC DNA]</scope>
    <source>
        <strain evidence="3 4">GST4</strain>
    </source>
</reference>
<dbReference type="InterPro" id="IPR050807">
    <property type="entry name" value="TransReg_Diox_bact_type"/>
</dbReference>
<dbReference type="EMBL" id="JMIR01000002">
    <property type="protein sequence ID" value="KEO84965.1"/>
    <property type="molecule type" value="Genomic_DNA"/>
</dbReference>
<dbReference type="GO" id="GO:0003700">
    <property type="term" value="F:DNA-binding transcription factor activity"/>
    <property type="evidence" value="ECO:0007669"/>
    <property type="project" value="TreeGrafter"/>
</dbReference>
<dbReference type="Pfam" id="PF01381">
    <property type="entry name" value="HTH_3"/>
    <property type="match status" value="1"/>
</dbReference>